<comment type="subcellular location">
    <subcellularLocation>
        <location evidence="1 9">Cell inner membrane</location>
        <topology evidence="1 9">Multi-pass membrane protein</topology>
    </subcellularLocation>
</comment>
<keyword evidence="12" id="KW-1185">Reference proteome</keyword>
<evidence type="ECO:0000313" key="12">
    <source>
        <dbReference type="Proteomes" id="UP001320831"/>
    </source>
</evidence>
<evidence type="ECO:0000259" key="10">
    <source>
        <dbReference type="Pfam" id="PF04290"/>
    </source>
</evidence>
<feature type="transmembrane region" description="Helical" evidence="9">
    <location>
        <begin position="12"/>
        <end position="33"/>
    </location>
</feature>
<evidence type="ECO:0000256" key="5">
    <source>
        <dbReference type="ARBA" id="ARBA00022692"/>
    </source>
</evidence>
<dbReference type="PANTHER" id="PTHR35011:SF2">
    <property type="entry name" value="2,3-DIKETO-L-GULONATE TRAP TRANSPORTER SMALL PERMEASE PROTEIN YIAM"/>
    <property type="match status" value="1"/>
</dbReference>
<dbReference type="InterPro" id="IPR055348">
    <property type="entry name" value="DctQ"/>
</dbReference>
<evidence type="ECO:0000313" key="11">
    <source>
        <dbReference type="EMBL" id="MCT7378398.1"/>
    </source>
</evidence>
<evidence type="ECO:0000256" key="8">
    <source>
        <dbReference type="ARBA" id="ARBA00038436"/>
    </source>
</evidence>
<gene>
    <name evidence="11" type="ORF">N5A92_25645</name>
</gene>
<feature type="transmembrane region" description="Helical" evidence="9">
    <location>
        <begin position="128"/>
        <end position="150"/>
    </location>
</feature>
<keyword evidence="7 9" id="KW-0472">Membrane</keyword>
<keyword evidence="6 9" id="KW-1133">Transmembrane helix</keyword>
<reference evidence="11 12" key="1">
    <citation type="submission" date="2022-09" db="EMBL/GenBank/DDBJ databases">
        <title>Chelativorans salina sp. nov., a novel slightly halophilic bacterium isolated from a saline lake sediment enrichment.</title>
        <authorList>
            <person name="Gao L."/>
            <person name="Fang B.-Z."/>
            <person name="Li W.-J."/>
        </authorList>
    </citation>
    <scope>NUCLEOTIDE SEQUENCE [LARGE SCALE GENOMIC DNA]</scope>
    <source>
        <strain evidence="11 12">EGI FJ00035</strain>
    </source>
</reference>
<feature type="transmembrane region" description="Helical" evidence="9">
    <location>
        <begin position="86"/>
        <end position="108"/>
    </location>
</feature>
<feature type="domain" description="Tripartite ATP-independent periplasmic transporters DctQ component" evidence="10">
    <location>
        <begin position="25"/>
        <end position="151"/>
    </location>
</feature>
<dbReference type="RefSeq" id="WP_260907323.1">
    <property type="nucleotide sequence ID" value="NZ_JAOCZP010000013.1"/>
</dbReference>
<proteinExistence type="inferred from homology"/>
<dbReference type="EMBL" id="JAOCZP010000013">
    <property type="protein sequence ID" value="MCT7378398.1"/>
    <property type="molecule type" value="Genomic_DNA"/>
</dbReference>
<dbReference type="InterPro" id="IPR007387">
    <property type="entry name" value="TRAP_DctQ"/>
</dbReference>
<comment type="similarity">
    <text evidence="8 9">Belongs to the TRAP transporter small permease family.</text>
</comment>
<sequence>MPPHLHTALITLCRFAVGFSFAVLIFAVLVQVLGRSVFSSSPVWTEELTRFALLYLAAFGAGLSYRSGDLVNVDIVSEALPGRLPVLLRFVSAAATIVLCAALILPAWRFTVIGNLQTSPALGWRMSFIHASVLVLIGSLFLFALLRAVAMLAGRSDGRPAVDPDLPQ</sequence>
<name>A0ABT2LV38_9HYPH</name>
<keyword evidence="2 9" id="KW-0813">Transport</keyword>
<protein>
    <recommendedName>
        <fullName evidence="9">TRAP transporter small permease protein</fullName>
    </recommendedName>
</protein>
<evidence type="ECO:0000256" key="2">
    <source>
        <dbReference type="ARBA" id="ARBA00022448"/>
    </source>
</evidence>
<dbReference type="PANTHER" id="PTHR35011">
    <property type="entry name" value="2,3-DIKETO-L-GULONATE TRAP TRANSPORTER SMALL PERMEASE PROTEIN YIAM"/>
    <property type="match status" value="1"/>
</dbReference>
<keyword evidence="5 9" id="KW-0812">Transmembrane</keyword>
<dbReference type="Pfam" id="PF04290">
    <property type="entry name" value="DctQ"/>
    <property type="match status" value="1"/>
</dbReference>
<feature type="transmembrane region" description="Helical" evidence="9">
    <location>
        <begin position="48"/>
        <end position="65"/>
    </location>
</feature>
<evidence type="ECO:0000256" key="1">
    <source>
        <dbReference type="ARBA" id="ARBA00004429"/>
    </source>
</evidence>
<organism evidence="11 12">
    <name type="scientific">Chelativorans salis</name>
    <dbReference type="NCBI Taxonomy" id="2978478"/>
    <lineage>
        <taxon>Bacteria</taxon>
        <taxon>Pseudomonadati</taxon>
        <taxon>Pseudomonadota</taxon>
        <taxon>Alphaproteobacteria</taxon>
        <taxon>Hyphomicrobiales</taxon>
        <taxon>Phyllobacteriaceae</taxon>
        <taxon>Chelativorans</taxon>
    </lineage>
</organism>
<evidence type="ECO:0000256" key="4">
    <source>
        <dbReference type="ARBA" id="ARBA00022519"/>
    </source>
</evidence>
<evidence type="ECO:0000256" key="3">
    <source>
        <dbReference type="ARBA" id="ARBA00022475"/>
    </source>
</evidence>
<keyword evidence="3" id="KW-1003">Cell membrane</keyword>
<comment type="caution">
    <text evidence="11">The sequence shown here is derived from an EMBL/GenBank/DDBJ whole genome shotgun (WGS) entry which is preliminary data.</text>
</comment>
<evidence type="ECO:0000256" key="7">
    <source>
        <dbReference type="ARBA" id="ARBA00023136"/>
    </source>
</evidence>
<evidence type="ECO:0000256" key="6">
    <source>
        <dbReference type="ARBA" id="ARBA00022989"/>
    </source>
</evidence>
<dbReference type="Proteomes" id="UP001320831">
    <property type="component" value="Unassembled WGS sequence"/>
</dbReference>
<evidence type="ECO:0000256" key="9">
    <source>
        <dbReference type="RuleBase" id="RU369079"/>
    </source>
</evidence>
<comment type="subunit">
    <text evidence="9">The complex comprises the extracytoplasmic solute receptor protein and the two transmembrane proteins.</text>
</comment>
<comment type="function">
    <text evidence="9">Part of the tripartite ATP-independent periplasmic (TRAP) transport system.</text>
</comment>
<accession>A0ABT2LV38</accession>
<keyword evidence="4 9" id="KW-0997">Cell inner membrane</keyword>